<feature type="binding site" evidence="7">
    <location>
        <begin position="73"/>
        <end position="76"/>
    </location>
    <ligand>
        <name>NADP(+)</name>
        <dbReference type="ChEBI" id="CHEBI:58349"/>
    </ligand>
</feature>
<evidence type="ECO:0000256" key="6">
    <source>
        <dbReference type="NCBIfam" id="TIGR00112"/>
    </source>
</evidence>
<accession>A0A833L0P5</accession>
<evidence type="ECO:0000256" key="1">
    <source>
        <dbReference type="ARBA" id="ARBA00005525"/>
    </source>
</evidence>
<dbReference type="UniPathway" id="UPA00098">
    <property type="reaction ID" value="UER00361"/>
</dbReference>
<evidence type="ECO:0000256" key="2">
    <source>
        <dbReference type="ARBA" id="ARBA00022857"/>
    </source>
</evidence>
<dbReference type="Pfam" id="PF03807">
    <property type="entry name" value="F420_oxidored"/>
    <property type="match status" value="1"/>
</dbReference>
<dbReference type="AlphaFoldDB" id="A0A833L0P5"/>
<comment type="function">
    <text evidence="4 5">Catalyzes the reduction of 1-pyrroline-5-carboxylate (PCA) to L-proline.</text>
</comment>
<dbReference type="InterPro" id="IPR036291">
    <property type="entry name" value="NAD(P)-bd_dom_sf"/>
</dbReference>
<dbReference type="Gene3D" id="3.40.50.720">
    <property type="entry name" value="NAD(P)-binding Rossmann-like Domain"/>
    <property type="match status" value="1"/>
</dbReference>
<evidence type="ECO:0000259" key="9">
    <source>
        <dbReference type="Pfam" id="PF14748"/>
    </source>
</evidence>
<dbReference type="Pfam" id="PF14748">
    <property type="entry name" value="P5CR_dimer"/>
    <property type="match status" value="1"/>
</dbReference>
<evidence type="ECO:0000313" key="11">
    <source>
        <dbReference type="Proteomes" id="UP000488506"/>
    </source>
</evidence>
<feature type="domain" description="Pyrroline-5-carboxylate reductase catalytic N-terminal" evidence="8">
    <location>
        <begin position="13"/>
        <end position="100"/>
    </location>
</feature>
<dbReference type="GO" id="GO:0055129">
    <property type="term" value="P:L-proline biosynthetic process"/>
    <property type="evidence" value="ECO:0007669"/>
    <property type="project" value="UniProtKB-UniRule"/>
</dbReference>
<gene>
    <name evidence="5" type="primary">proC</name>
    <name evidence="10" type="ORF">FD145_1011</name>
</gene>
<feature type="binding site" evidence="7">
    <location>
        <begin position="17"/>
        <end position="22"/>
    </location>
    <ligand>
        <name>NADP(+)</name>
        <dbReference type="ChEBI" id="CHEBI:58349"/>
    </ligand>
</feature>
<dbReference type="InterPro" id="IPR008927">
    <property type="entry name" value="6-PGluconate_DH-like_C_sf"/>
</dbReference>
<dbReference type="GO" id="GO:0004735">
    <property type="term" value="F:pyrroline-5-carboxylate reductase activity"/>
    <property type="evidence" value="ECO:0007669"/>
    <property type="project" value="UniProtKB-UniRule"/>
</dbReference>
<dbReference type="PANTHER" id="PTHR11645:SF0">
    <property type="entry name" value="PYRROLINE-5-CARBOXYLATE REDUCTASE 3"/>
    <property type="match status" value="1"/>
</dbReference>
<comment type="similarity">
    <text evidence="1 5">Belongs to the pyrroline-5-carboxylate reductase family.</text>
</comment>
<dbReference type="PIRSF" id="PIRSF000193">
    <property type="entry name" value="Pyrrol-5-carb_rd"/>
    <property type="match status" value="1"/>
</dbReference>
<organism evidence="10 11">
    <name type="scientific">Candidatus Saganbacteria bacterium</name>
    <dbReference type="NCBI Taxonomy" id="2575572"/>
    <lineage>
        <taxon>Bacteria</taxon>
        <taxon>Bacillati</taxon>
        <taxon>Saganbacteria</taxon>
    </lineage>
</organism>
<dbReference type="SUPFAM" id="SSF48179">
    <property type="entry name" value="6-phosphogluconate dehydrogenase C-terminal domain-like"/>
    <property type="match status" value="1"/>
</dbReference>
<dbReference type="SUPFAM" id="SSF51735">
    <property type="entry name" value="NAD(P)-binding Rossmann-fold domains"/>
    <property type="match status" value="1"/>
</dbReference>
<comment type="pathway">
    <text evidence="5">Amino-acid biosynthesis; L-proline biosynthesis; L-proline from L-glutamate 5-semialdehyde: step 1/1.</text>
</comment>
<dbReference type="InterPro" id="IPR028939">
    <property type="entry name" value="P5C_Rdtase_cat_N"/>
</dbReference>
<evidence type="ECO:0000256" key="3">
    <source>
        <dbReference type="ARBA" id="ARBA00023002"/>
    </source>
</evidence>
<dbReference type="Gene3D" id="1.10.3730.10">
    <property type="entry name" value="ProC C-terminal domain-like"/>
    <property type="match status" value="1"/>
</dbReference>
<keyword evidence="5" id="KW-0963">Cytoplasm</keyword>
<comment type="subcellular location">
    <subcellularLocation>
        <location evidence="5">Cytoplasm</location>
    </subcellularLocation>
</comment>
<evidence type="ECO:0000256" key="7">
    <source>
        <dbReference type="PIRSR" id="PIRSR000193-1"/>
    </source>
</evidence>
<reference evidence="10 11" key="1">
    <citation type="submission" date="2019-12" db="EMBL/GenBank/DDBJ databases">
        <authorList>
            <person name="Wolfe R."/>
            <person name="Danczak R."/>
            <person name="Wilkins M."/>
        </authorList>
    </citation>
    <scope>NUCLEOTIDE SEQUENCE [LARGE SCALE GENOMIC DNA]</scope>
    <source>
        <strain evidence="10">X2_MaxBin.013</strain>
    </source>
</reference>
<evidence type="ECO:0000256" key="5">
    <source>
        <dbReference type="HAMAP-Rule" id="MF_01925"/>
    </source>
</evidence>
<dbReference type="InterPro" id="IPR000304">
    <property type="entry name" value="Pyrroline-COOH_reductase"/>
</dbReference>
<dbReference type="GO" id="GO:0005737">
    <property type="term" value="C:cytoplasm"/>
    <property type="evidence" value="ECO:0007669"/>
    <property type="project" value="UniProtKB-SubCell"/>
</dbReference>
<dbReference type="PANTHER" id="PTHR11645">
    <property type="entry name" value="PYRROLINE-5-CARBOXYLATE REDUCTASE"/>
    <property type="match status" value="1"/>
</dbReference>
<sequence>MKKKENLSFRADKIAIIGGGRMCEALLRGLVKKQIIVSDIQKIRRDYIKKNFQAGVTNSNQQAVDFGDVIIFAVKPQAMKEAVKDLKIKQEKLIISIAAGIPISYLKNNFKNNPIIRAMPNNPALIGEGITAISYGEKVKEADKKKALGILKLIGDVVEIDERYLDAVTGLSGSGPAFLYLFAEGMIEAGEAVGIKREAAYKLAVQTVYGAAKTLLSAGKNPKELIEMVSSPGGTTLRGLDVLYKKEFKTIISEAVKSAANRAKELSQELT</sequence>
<feature type="domain" description="Pyrroline-5-carboxylate reductase dimerisation" evidence="9">
    <location>
        <begin position="162"/>
        <end position="266"/>
    </location>
</feature>
<name>A0A833L0P5_UNCSA</name>
<dbReference type="Proteomes" id="UP000488506">
    <property type="component" value="Unassembled WGS sequence"/>
</dbReference>
<keyword evidence="3 5" id="KW-0560">Oxidoreductase</keyword>
<comment type="caution">
    <text evidence="10">The sequence shown here is derived from an EMBL/GenBank/DDBJ whole genome shotgun (WGS) entry which is preliminary data.</text>
</comment>
<keyword evidence="5" id="KW-0641">Proline biosynthesis</keyword>
<dbReference type="EC" id="1.5.1.2" evidence="5 6"/>
<dbReference type="NCBIfam" id="TIGR00112">
    <property type="entry name" value="proC"/>
    <property type="match status" value="1"/>
</dbReference>
<keyword evidence="2 5" id="KW-0521">NADP</keyword>
<dbReference type="FunFam" id="1.10.3730.10:FF:000001">
    <property type="entry name" value="Pyrroline-5-carboxylate reductase"/>
    <property type="match status" value="1"/>
</dbReference>
<dbReference type="HAMAP" id="MF_01925">
    <property type="entry name" value="P5C_reductase"/>
    <property type="match status" value="1"/>
</dbReference>
<keyword evidence="5" id="KW-0028">Amino-acid biosynthesis</keyword>
<evidence type="ECO:0000256" key="4">
    <source>
        <dbReference type="ARBA" id="ARBA00058118"/>
    </source>
</evidence>
<proteinExistence type="inferred from homology"/>
<feature type="binding site" evidence="7">
    <location>
        <position position="60"/>
    </location>
    <ligand>
        <name>NADPH</name>
        <dbReference type="ChEBI" id="CHEBI:57783"/>
    </ligand>
</feature>
<evidence type="ECO:0000313" key="10">
    <source>
        <dbReference type="EMBL" id="KAF0133899.1"/>
    </source>
</evidence>
<dbReference type="InterPro" id="IPR029036">
    <property type="entry name" value="P5CR_dimer"/>
</dbReference>
<comment type="catalytic activity">
    <reaction evidence="5">
        <text>L-proline + NADP(+) = (S)-1-pyrroline-5-carboxylate + NADPH + 2 H(+)</text>
        <dbReference type="Rhea" id="RHEA:14109"/>
        <dbReference type="ChEBI" id="CHEBI:15378"/>
        <dbReference type="ChEBI" id="CHEBI:17388"/>
        <dbReference type="ChEBI" id="CHEBI:57783"/>
        <dbReference type="ChEBI" id="CHEBI:58349"/>
        <dbReference type="ChEBI" id="CHEBI:60039"/>
        <dbReference type="EC" id="1.5.1.2"/>
    </reaction>
</comment>
<evidence type="ECO:0000259" key="8">
    <source>
        <dbReference type="Pfam" id="PF03807"/>
    </source>
</evidence>
<comment type="catalytic activity">
    <reaction evidence="5">
        <text>L-proline + NAD(+) = (S)-1-pyrroline-5-carboxylate + NADH + 2 H(+)</text>
        <dbReference type="Rhea" id="RHEA:14105"/>
        <dbReference type="ChEBI" id="CHEBI:15378"/>
        <dbReference type="ChEBI" id="CHEBI:17388"/>
        <dbReference type="ChEBI" id="CHEBI:57540"/>
        <dbReference type="ChEBI" id="CHEBI:57945"/>
        <dbReference type="ChEBI" id="CHEBI:60039"/>
        <dbReference type="EC" id="1.5.1.2"/>
    </reaction>
</comment>
<protein>
    <recommendedName>
        <fullName evidence="5 6">Pyrroline-5-carboxylate reductase</fullName>
        <shortName evidence="5">P5C reductase</shortName>
        <shortName evidence="5">P5CR</shortName>
        <ecNumber evidence="5 6">1.5.1.2</ecNumber>
    </recommendedName>
    <alternativeName>
        <fullName evidence="5">PCA reductase</fullName>
    </alternativeName>
</protein>
<dbReference type="EMBL" id="WPAF01000016">
    <property type="protein sequence ID" value="KAF0133899.1"/>
    <property type="molecule type" value="Genomic_DNA"/>
</dbReference>